<dbReference type="PANTHER" id="PTHR34848:SF1">
    <property type="entry name" value="BIFUNCTIONAL ADENOSYLCOBALAMIN BIOSYNTHESIS PROTEIN COBU"/>
    <property type="match status" value="1"/>
</dbReference>
<evidence type="ECO:0000256" key="7">
    <source>
        <dbReference type="ARBA" id="ARBA00007490"/>
    </source>
</evidence>
<evidence type="ECO:0000313" key="18">
    <source>
        <dbReference type="Proteomes" id="UP000198644"/>
    </source>
</evidence>
<evidence type="ECO:0000256" key="8">
    <source>
        <dbReference type="ARBA" id="ARBA00022573"/>
    </source>
</evidence>
<dbReference type="NCBIfam" id="NF004469">
    <property type="entry name" value="PRK05800.1"/>
    <property type="match status" value="1"/>
</dbReference>
<comment type="similarity">
    <text evidence="7 14">Belongs to the CobU/CobP family.</text>
</comment>
<keyword evidence="11 14" id="KW-0418">Kinase</keyword>
<dbReference type="CDD" id="cd00544">
    <property type="entry name" value="CobU"/>
    <property type="match status" value="1"/>
</dbReference>
<dbReference type="UniPathway" id="UPA00148">
    <property type="reaction ID" value="UER00236"/>
</dbReference>
<dbReference type="EC" id="2.7.7.62" evidence="14"/>
<keyword evidence="13 14" id="KW-0342">GTP-binding</keyword>
<dbReference type="InterPro" id="IPR003203">
    <property type="entry name" value="CobU/CobP"/>
</dbReference>
<keyword evidence="8 14" id="KW-0169">Cobalamin biosynthesis</keyword>
<feature type="binding site" evidence="16">
    <location>
        <position position="65"/>
    </location>
    <ligand>
        <name>GTP</name>
        <dbReference type="ChEBI" id="CHEBI:37565"/>
    </ligand>
</feature>
<dbReference type="GO" id="GO:0005524">
    <property type="term" value="F:ATP binding"/>
    <property type="evidence" value="ECO:0007669"/>
    <property type="project" value="UniProtKB-UniRule"/>
</dbReference>
<dbReference type="OrthoDB" id="9788370at2"/>
<comment type="function">
    <text evidence="4 14">Catalyzes ATP-dependent phosphorylation of adenosylcobinamide and addition of GMP to adenosylcobinamide phosphate.</text>
</comment>
<dbReference type="GO" id="GO:0009236">
    <property type="term" value="P:cobalamin biosynthetic process"/>
    <property type="evidence" value="ECO:0007669"/>
    <property type="project" value="UniProtKB-UniRule"/>
</dbReference>
<evidence type="ECO:0000256" key="10">
    <source>
        <dbReference type="ARBA" id="ARBA00022741"/>
    </source>
</evidence>
<evidence type="ECO:0000256" key="5">
    <source>
        <dbReference type="ARBA" id="ARBA00004692"/>
    </source>
</evidence>
<feature type="binding site" evidence="16">
    <location>
        <position position="89"/>
    </location>
    <ligand>
        <name>GTP</name>
        <dbReference type="ChEBI" id="CHEBI:37565"/>
    </ligand>
</feature>
<organism evidence="17 18">
    <name type="scientific">Marinobacter daqiaonensis</name>
    <dbReference type="NCBI Taxonomy" id="650891"/>
    <lineage>
        <taxon>Bacteria</taxon>
        <taxon>Pseudomonadati</taxon>
        <taxon>Pseudomonadota</taxon>
        <taxon>Gammaproteobacteria</taxon>
        <taxon>Pseudomonadales</taxon>
        <taxon>Marinobacteraceae</taxon>
        <taxon>Marinobacter</taxon>
    </lineage>
</organism>
<dbReference type="InterPro" id="IPR027417">
    <property type="entry name" value="P-loop_NTPase"/>
</dbReference>
<evidence type="ECO:0000256" key="15">
    <source>
        <dbReference type="PIRSR" id="PIRSR006135-1"/>
    </source>
</evidence>
<feature type="binding site" evidence="16">
    <location>
        <begin position="12"/>
        <end position="19"/>
    </location>
    <ligand>
        <name>GTP</name>
        <dbReference type="ChEBI" id="CHEBI:37565"/>
    </ligand>
</feature>
<dbReference type="SUPFAM" id="SSF52540">
    <property type="entry name" value="P-loop containing nucleoside triphosphate hydrolases"/>
    <property type="match status" value="1"/>
</dbReference>
<dbReference type="Gene3D" id="3.40.50.300">
    <property type="entry name" value="P-loop containing nucleotide triphosphate hydrolases"/>
    <property type="match status" value="1"/>
</dbReference>
<protein>
    <recommendedName>
        <fullName evidence="14">Bifunctional adenosylcobalamin biosynthesis protein</fullName>
        <ecNumber evidence="14">2.7.1.156</ecNumber>
        <ecNumber evidence="14">2.7.7.62</ecNumber>
    </recommendedName>
</protein>
<dbReference type="AlphaFoldDB" id="A0A1I6JN93"/>
<evidence type="ECO:0000256" key="1">
    <source>
        <dbReference type="ARBA" id="ARBA00000312"/>
    </source>
</evidence>
<sequence length="175" mass="18831">MSKTAKHTLVLGGIRSGKSALAERLAADAGPRVVYLATATAGDGEMAKRIARHREQRPREWGLVEEPLDLAGAIGAQGGQSPAPCLLVDCMSLWLSNLLHEGEAVFASHRKAFLESLLEYPGPMVIVSNEVGLGTIGMDPLTRRFCDELGWLNQTLARQCDRVLMSVAGLPLTLK</sequence>
<evidence type="ECO:0000256" key="16">
    <source>
        <dbReference type="PIRSR" id="PIRSR006135-2"/>
    </source>
</evidence>
<feature type="binding site" evidence="16">
    <location>
        <begin position="54"/>
        <end position="57"/>
    </location>
    <ligand>
        <name>GTP</name>
        <dbReference type="ChEBI" id="CHEBI:37565"/>
    </ligand>
</feature>
<dbReference type="EC" id="2.7.1.156" evidence="14"/>
<keyword evidence="10 14" id="KW-0547">Nucleotide-binding</keyword>
<dbReference type="GO" id="GO:0008820">
    <property type="term" value="F:cobinamide phosphate guanylyltransferase activity"/>
    <property type="evidence" value="ECO:0007669"/>
    <property type="project" value="UniProtKB-UniRule"/>
</dbReference>
<evidence type="ECO:0000256" key="4">
    <source>
        <dbReference type="ARBA" id="ARBA00003889"/>
    </source>
</evidence>
<evidence type="ECO:0000256" key="2">
    <source>
        <dbReference type="ARBA" id="ARBA00000711"/>
    </source>
</evidence>
<reference evidence="17 18" key="1">
    <citation type="submission" date="2016-10" db="EMBL/GenBank/DDBJ databases">
        <authorList>
            <person name="de Groot N.N."/>
        </authorList>
    </citation>
    <scope>NUCLEOTIDE SEQUENCE [LARGE SCALE GENOMIC DNA]</scope>
    <source>
        <strain evidence="17 18">CGMCC 1.9167</strain>
    </source>
</reference>
<proteinExistence type="inferred from homology"/>
<dbReference type="STRING" id="650891.SAMN05216203_3080"/>
<dbReference type="Proteomes" id="UP000198644">
    <property type="component" value="Unassembled WGS sequence"/>
</dbReference>
<keyword evidence="17" id="KW-0548">Nucleotidyltransferase</keyword>
<keyword evidence="12 14" id="KW-0067">ATP-binding</keyword>
<gene>
    <name evidence="17" type="ORF">SAMN05216203_3080</name>
</gene>
<comment type="pathway">
    <text evidence="6 14">Cofactor biosynthesis; adenosylcobalamin biosynthesis; adenosylcobalamin from cob(II)yrinate a,c-diamide: step 5/7.</text>
</comment>
<feature type="active site" description="GMP-histidine intermediate" evidence="15">
    <location>
        <position position="53"/>
    </location>
</feature>
<comment type="pathway">
    <text evidence="5 14">Cofactor biosynthesis; adenosylcobalamin biosynthesis; adenosylcobalamin from cob(II)yrinate a,c-diamide: step 6/7.</text>
</comment>
<dbReference type="GO" id="GO:0005525">
    <property type="term" value="F:GTP binding"/>
    <property type="evidence" value="ECO:0007669"/>
    <property type="project" value="UniProtKB-UniRule"/>
</dbReference>
<dbReference type="PANTHER" id="PTHR34848">
    <property type="match status" value="1"/>
</dbReference>
<feature type="binding site" evidence="16">
    <location>
        <begin position="37"/>
        <end position="39"/>
    </location>
    <ligand>
        <name>GTP</name>
        <dbReference type="ChEBI" id="CHEBI:37565"/>
    </ligand>
</feature>
<dbReference type="Pfam" id="PF02283">
    <property type="entry name" value="CobU"/>
    <property type="match status" value="1"/>
</dbReference>
<keyword evidence="18" id="KW-1185">Reference proteome</keyword>
<evidence type="ECO:0000256" key="13">
    <source>
        <dbReference type="ARBA" id="ARBA00023134"/>
    </source>
</evidence>
<evidence type="ECO:0000256" key="6">
    <source>
        <dbReference type="ARBA" id="ARBA00005159"/>
    </source>
</evidence>
<evidence type="ECO:0000256" key="12">
    <source>
        <dbReference type="ARBA" id="ARBA00022840"/>
    </source>
</evidence>
<dbReference type="EMBL" id="FOYW01000003">
    <property type="protein sequence ID" value="SFR80448.1"/>
    <property type="molecule type" value="Genomic_DNA"/>
</dbReference>
<evidence type="ECO:0000256" key="14">
    <source>
        <dbReference type="PIRNR" id="PIRNR006135"/>
    </source>
</evidence>
<dbReference type="RefSeq" id="WP_092015150.1">
    <property type="nucleotide sequence ID" value="NZ_FOYW01000003.1"/>
</dbReference>
<keyword evidence="9 14" id="KW-0808">Transferase</keyword>
<evidence type="ECO:0000256" key="9">
    <source>
        <dbReference type="ARBA" id="ARBA00022679"/>
    </source>
</evidence>
<comment type="catalytic activity">
    <reaction evidence="1 14">
        <text>adenosylcob(III)inamide + ATP = adenosylcob(III)inamide phosphate + ADP + H(+)</text>
        <dbReference type="Rhea" id="RHEA:15769"/>
        <dbReference type="ChEBI" id="CHEBI:2480"/>
        <dbReference type="ChEBI" id="CHEBI:15378"/>
        <dbReference type="ChEBI" id="CHEBI:30616"/>
        <dbReference type="ChEBI" id="CHEBI:58502"/>
        <dbReference type="ChEBI" id="CHEBI:456216"/>
        <dbReference type="EC" id="2.7.1.156"/>
    </reaction>
</comment>
<evidence type="ECO:0000256" key="3">
    <source>
        <dbReference type="ARBA" id="ARBA00001522"/>
    </source>
</evidence>
<comment type="catalytic activity">
    <reaction evidence="2 14">
        <text>adenosylcob(III)inamide phosphate + GTP + H(+) = adenosylcob(III)inamide-GDP + diphosphate</text>
        <dbReference type="Rhea" id="RHEA:22712"/>
        <dbReference type="ChEBI" id="CHEBI:15378"/>
        <dbReference type="ChEBI" id="CHEBI:33019"/>
        <dbReference type="ChEBI" id="CHEBI:37565"/>
        <dbReference type="ChEBI" id="CHEBI:58502"/>
        <dbReference type="ChEBI" id="CHEBI:60487"/>
        <dbReference type="EC" id="2.7.7.62"/>
    </reaction>
</comment>
<accession>A0A1I6JN93</accession>
<name>A0A1I6JN93_9GAMM</name>
<dbReference type="GO" id="GO:0043752">
    <property type="term" value="F:adenosylcobinamide kinase activity"/>
    <property type="evidence" value="ECO:0007669"/>
    <property type="project" value="UniProtKB-EC"/>
</dbReference>
<comment type="catalytic activity">
    <reaction evidence="3">
        <text>adenosylcob(III)inamide + GTP = adenosylcob(III)inamide phosphate + GDP + H(+)</text>
        <dbReference type="Rhea" id="RHEA:15765"/>
        <dbReference type="ChEBI" id="CHEBI:2480"/>
        <dbReference type="ChEBI" id="CHEBI:15378"/>
        <dbReference type="ChEBI" id="CHEBI:37565"/>
        <dbReference type="ChEBI" id="CHEBI:58189"/>
        <dbReference type="ChEBI" id="CHEBI:58502"/>
        <dbReference type="EC" id="2.7.1.156"/>
    </reaction>
</comment>
<evidence type="ECO:0000256" key="11">
    <source>
        <dbReference type="ARBA" id="ARBA00022777"/>
    </source>
</evidence>
<dbReference type="PIRSF" id="PIRSF006135">
    <property type="entry name" value="CobU"/>
    <property type="match status" value="1"/>
</dbReference>
<evidence type="ECO:0000313" key="17">
    <source>
        <dbReference type="EMBL" id="SFR80448.1"/>
    </source>
</evidence>